<comment type="similarity">
    <text evidence="2">Belongs to the ABC-4 integral membrane protein family. LolC/E subfamily.</text>
</comment>
<dbReference type="InterPro" id="IPR003838">
    <property type="entry name" value="ABC3_permease_C"/>
</dbReference>
<evidence type="ECO:0000256" key="2">
    <source>
        <dbReference type="ARBA" id="ARBA00005236"/>
    </source>
</evidence>
<feature type="compositionally biased region" description="Basic and acidic residues" evidence="7">
    <location>
        <begin position="158"/>
        <end position="172"/>
    </location>
</feature>
<evidence type="ECO:0000256" key="3">
    <source>
        <dbReference type="ARBA" id="ARBA00022475"/>
    </source>
</evidence>
<keyword evidence="5 8" id="KW-1133">Transmembrane helix</keyword>
<evidence type="ECO:0000256" key="6">
    <source>
        <dbReference type="ARBA" id="ARBA00023136"/>
    </source>
</evidence>
<feature type="transmembrane region" description="Helical" evidence="8">
    <location>
        <begin position="40"/>
        <end position="60"/>
    </location>
</feature>
<evidence type="ECO:0000256" key="4">
    <source>
        <dbReference type="ARBA" id="ARBA00022692"/>
    </source>
</evidence>
<evidence type="ECO:0000256" key="7">
    <source>
        <dbReference type="SAM" id="MobiDB-lite"/>
    </source>
</evidence>
<dbReference type="RefSeq" id="WP_341372660.1">
    <property type="nucleotide sequence ID" value="NZ_JBBUTF010000003.1"/>
</dbReference>
<feature type="compositionally biased region" description="Low complexity" evidence="7">
    <location>
        <begin position="630"/>
        <end position="650"/>
    </location>
</feature>
<keyword evidence="12" id="KW-1185">Reference proteome</keyword>
<dbReference type="InterPro" id="IPR025857">
    <property type="entry name" value="MacB_PCD"/>
</dbReference>
<feature type="domain" description="MacB-like periplasmic core" evidence="10">
    <location>
        <begin position="42"/>
        <end position="265"/>
    </location>
</feature>
<dbReference type="PANTHER" id="PTHR30489:SF0">
    <property type="entry name" value="LIPOPROTEIN-RELEASING SYSTEM TRANSMEMBRANE PROTEIN LOLE"/>
    <property type="match status" value="1"/>
</dbReference>
<feature type="domain" description="ABC3 transporter permease C-terminal" evidence="9">
    <location>
        <begin position="814"/>
        <end position="926"/>
    </location>
</feature>
<dbReference type="Pfam" id="PF12704">
    <property type="entry name" value="MacB_PCD"/>
    <property type="match status" value="1"/>
</dbReference>
<comment type="caution">
    <text evidence="11">The sequence shown here is derived from an EMBL/GenBank/DDBJ whole genome shotgun (WGS) entry which is preliminary data.</text>
</comment>
<feature type="transmembrane region" description="Helical" evidence="8">
    <location>
        <begin position="348"/>
        <end position="369"/>
    </location>
</feature>
<protein>
    <submittedName>
        <fullName evidence="11">ABC transporter permease</fullName>
    </submittedName>
</protein>
<feature type="compositionally biased region" description="Pro residues" evidence="7">
    <location>
        <begin position="651"/>
        <end position="660"/>
    </location>
</feature>
<feature type="transmembrane region" description="Helical" evidence="8">
    <location>
        <begin position="293"/>
        <end position="312"/>
    </location>
</feature>
<dbReference type="InterPro" id="IPR051447">
    <property type="entry name" value="Lipoprotein-release_system"/>
</dbReference>
<feature type="transmembrane region" description="Helical" evidence="8">
    <location>
        <begin position="810"/>
        <end position="833"/>
    </location>
</feature>
<evidence type="ECO:0000256" key="5">
    <source>
        <dbReference type="ARBA" id="ARBA00022989"/>
    </source>
</evidence>
<gene>
    <name evidence="11" type="ORF">AACH11_02665</name>
</gene>
<feature type="region of interest" description="Disordered" evidence="7">
    <location>
        <begin position="629"/>
        <end position="683"/>
    </location>
</feature>
<dbReference type="PANTHER" id="PTHR30489">
    <property type="entry name" value="LIPOPROTEIN-RELEASING SYSTEM TRANSMEMBRANE PROTEIN LOLE"/>
    <property type="match status" value="1"/>
</dbReference>
<feature type="compositionally biased region" description="Low complexity" evidence="7">
    <location>
        <begin position="661"/>
        <end position="683"/>
    </location>
</feature>
<organism evidence="11 12">
    <name type="scientific">Pseudaquabacterium rugosum</name>
    <dbReference type="NCBI Taxonomy" id="2984194"/>
    <lineage>
        <taxon>Bacteria</taxon>
        <taxon>Pseudomonadati</taxon>
        <taxon>Pseudomonadota</taxon>
        <taxon>Betaproteobacteria</taxon>
        <taxon>Burkholderiales</taxon>
        <taxon>Sphaerotilaceae</taxon>
        <taxon>Pseudaquabacterium</taxon>
    </lineage>
</organism>
<evidence type="ECO:0000256" key="8">
    <source>
        <dbReference type="SAM" id="Phobius"/>
    </source>
</evidence>
<feature type="transmembrane region" description="Helical" evidence="8">
    <location>
        <begin position="389"/>
        <end position="414"/>
    </location>
</feature>
<feature type="region of interest" description="Disordered" evidence="7">
    <location>
        <begin position="148"/>
        <end position="174"/>
    </location>
</feature>
<reference evidence="11 12" key="1">
    <citation type="submission" date="2024-04" db="EMBL/GenBank/DDBJ databases">
        <title>Novel species of the genus Ideonella isolated from streams.</title>
        <authorList>
            <person name="Lu H."/>
        </authorList>
    </citation>
    <scope>NUCLEOTIDE SEQUENCE [LARGE SCALE GENOMIC DNA]</scope>
    <source>
        <strain evidence="11 12">BYS139W</strain>
    </source>
</reference>
<evidence type="ECO:0000256" key="1">
    <source>
        <dbReference type="ARBA" id="ARBA00004651"/>
    </source>
</evidence>
<evidence type="ECO:0000259" key="9">
    <source>
        <dbReference type="Pfam" id="PF02687"/>
    </source>
</evidence>
<accession>A0ABU9B5J2</accession>
<keyword evidence="6 8" id="KW-0472">Membrane</keyword>
<feature type="transmembrane region" description="Helical" evidence="8">
    <location>
        <begin position="854"/>
        <end position="882"/>
    </location>
</feature>
<evidence type="ECO:0000313" key="11">
    <source>
        <dbReference type="EMBL" id="MEK8024871.1"/>
    </source>
</evidence>
<feature type="transmembrane region" description="Helical" evidence="8">
    <location>
        <begin position="902"/>
        <end position="922"/>
    </location>
</feature>
<evidence type="ECO:0000313" key="12">
    <source>
        <dbReference type="Proteomes" id="UP001368500"/>
    </source>
</evidence>
<name>A0ABU9B5J2_9BURK</name>
<proteinExistence type="inferred from homology"/>
<dbReference type="EMBL" id="JBBUTF010000003">
    <property type="protein sequence ID" value="MEK8024871.1"/>
    <property type="molecule type" value="Genomic_DNA"/>
</dbReference>
<feature type="domain" description="ABC3 transporter permease C-terminal" evidence="9">
    <location>
        <begin position="297"/>
        <end position="422"/>
    </location>
</feature>
<evidence type="ECO:0000259" key="10">
    <source>
        <dbReference type="Pfam" id="PF12704"/>
    </source>
</evidence>
<keyword evidence="4 8" id="KW-0812">Transmembrane</keyword>
<sequence>MSAAPRPRDGWPRRTMQAWRSIGLLWPLSAAEWRHHRGRHLATVLAVALGVALACAVQIINRSALSEFSQAVRASEGTPDLALRPDPAVSDALPEAEAGTRALQDGVQAVSPVIELDTLARRDATTPPVTLRLLGADVLALAQVQPGLLPRPLTDDPSDARSEGPTNDRRDAGGGLTRLLAGDTVSLNAAARARLGLGTGDRQLQLRTPEGWRTVRLVGTLATGGAPLALADIAAVQDAHGAAGRLSRLDLKLQPGVDAQAWRAAHPPAAGQRWVEAEESAQRTDRLSRAYRVNLSVLALVALLVGGFLVYAVVALSVAQRLPQLALLGVLGMDAATRRRWLLAEQALLGTVGSVGGLAVGAALAWAALRLLGGDLGGGYFSGGSPPLVWPVAELAGCVGAGIAAAVAGAWWPAQRAARIAPALVLKGLGTLDGAAPGWRTPLLALLLAAALAACPPIDGIAWAAYASVAVLLAAGVRAVPALVQTLTRPWPHPGGVLPLLALRRAVHARQTSSAAMGGLVASLALSVALTVMVGSFRQAVDDWLTRLLPADVYLRAAGGSTTAAQTPWPDTLLTRIAAVPGIDRLQSGRSLMLNLRPDLPPVQLLARRLGPDPGASLPLLDETVRAGPAATAGTSGHARSSASSESVSPPASPGSPAPSRPSSASSSSSALSAAASGSSGAAAPLPPIWISEAMAALYGWQPGQTVHLPPVAGLARATRWQVAGLWRDYARQHGAVVVDLDAWQRTSGDRGLNEIALWLRPGTAGDSPALAEALRAAAGAQHPLELASTGALRRQSLALFDRSFAVTRWLQAVAVGVGLVGVAASLSAQVLARRKEFGLLRHLGFTRRQVLALVTLETGCWLLAGALVGLGLGAAMAWVLVAVVNPQSFHWTMPLHWPAPTLAALVAAVLAAGLAASAWAARRALAGDLVRSVKEDW</sequence>
<comment type="subcellular location">
    <subcellularLocation>
        <location evidence="1">Cell membrane</location>
        <topology evidence="1">Multi-pass membrane protein</topology>
    </subcellularLocation>
</comment>
<dbReference type="Proteomes" id="UP001368500">
    <property type="component" value="Unassembled WGS sequence"/>
</dbReference>
<dbReference type="Pfam" id="PF02687">
    <property type="entry name" value="FtsX"/>
    <property type="match status" value="2"/>
</dbReference>
<keyword evidence="3" id="KW-1003">Cell membrane</keyword>
<feature type="transmembrane region" description="Helical" evidence="8">
    <location>
        <begin position="514"/>
        <end position="537"/>
    </location>
</feature>